<organism evidence="1 2">
    <name type="scientific">Nostocoides jenkinsii Ben 74</name>
    <dbReference type="NCBI Taxonomy" id="1193518"/>
    <lineage>
        <taxon>Bacteria</taxon>
        <taxon>Bacillati</taxon>
        <taxon>Actinomycetota</taxon>
        <taxon>Actinomycetes</taxon>
        <taxon>Micrococcales</taxon>
        <taxon>Intrasporangiaceae</taxon>
        <taxon>Nostocoides</taxon>
    </lineage>
</organism>
<evidence type="ECO:0008006" key="3">
    <source>
        <dbReference type="Google" id="ProtNLM"/>
    </source>
</evidence>
<dbReference type="PROSITE" id="PS51318">
    <property type="entry name" value="TAT"/>
    <property type="match status" value="1"/>
</dbReference>
<dbReference type="AlphaFoldDB" id="A0A077MDT2"/>
<name>A0A077MDT2_9MICO</name>
<dbReference type="STRING" id="1193518.BN13_250026"/>
<accession>A0A077MDT2</accession>
<evidence type="ECO:0000313" key="2">
    <source>
        <dbReference type="Proteomes" id="UP000035720"/>
    </source>
</evidence>
<reference evidence="1 2" key="1">
    <citation type="journal article" date="2013" name="ISME J.">
        <title>A metabolic model for members of the genus Tetrasphaera involved in enhanced biological phosphorus removal.</title>
        <authorList>
            <person name="Kristiansen R."/>
            <person name="Nguyen H.T.T."/>
            <person name="Saunders A.M."/>
            <person name="Nielsen J.L."/>
            <person name="Wimmer R."/>
            <person name="Le V.Q."/>
            <person name="McIlroy S.J."/>
            <person name="Petrovski S."/>
            <person name="Seviour R.J."/>
            <person name="Calteau A."/>
            <person name="Nielsen K.L."/>
            <person name="Nielsen P.H."/>
        </authorList>
    </citation>
    <scope>NUCLEOTIDE SEQUENCE [LARGE SCALE GENOMIC DNA]</scope>
    <source>
        <strain evidence="1 2">Ben 74</strain>
    </source>
</reference>
<protein>
    <recommendedName>
        <fullName evidence="3">Lipoprotein</fullName>
    </recommendedName>
</protein>
<dbReference type="Proteomes" id="UP000035720">
    <property type="component" value="Unassembled WGS sequence"/>
</dbReference>
<dbReference type="InterPro" id="IPR006311">
    <property type="entry name" value="TAT_signal"/>
</dbReference>
<sequence>MAQGSEAALSRRTALAGIAAGGGTAVAGAILLSNQRHDVTGDLGRGSGTAAVTVSTGRVHTLTKLTSPTAPYAASRALFSTADVVVVADPGSPQFAAAVAQARAMGVPLLPGGAPLRAELDRLRVRAVVDFTAGAAQIGDRPLLSPGGDQGELLAGFPAKRTGSTVVLTTGDELPEPLATLVAAAGATLLSAPGGDPRRSVKTIAGLREAPTATVLGVGTRFTDVKRLARRVRTVRTVPLLPDGGILPLHRRRMIALYGSPLTPSLGMLGEQDAQASVARVTALTQEYRTVLESDAVFPAFELIATVAAAAPGADGTYSAPTDPADLLPWIEVAEHSGIYCVLDLQPGNADLLDQAKKYADLLTHPWVGLAIDPEWKLLPGERPLTRIGHVEIEEVNRVAAWLADLVRQHNLPPKILTLHQFQLQMIRDRDQLDLDHDELQVVVHVDGSGSQPQKQATWNVIREDLSPRIYLGWKNFEDEDSPMLTVAETVATVQPTPSFISYQ</sequence>
<evidence type="ECO:0000313" key="1">
    <source>
        <dbReference type="EMBL" id="CCI52938.1"/>
    </source>
</evidence>
<dbReference type="EMBL" id="CAJC01000134">
    <property type="protein sequence ID" value="CCI52938.1"/>
    <property type="molecule type" value="Genomic_DNA"/>
</dbReference>
<comment type="caution">
    <text evidence="1">The sequence shown here is derived from an EMBL/GenBank/DDBJ whole genome shotgun (WGS) entry which is preliminary data.</text>
</comment>
<gene>
    <name evidence="1" type="ORF">BN13_250026</name>
</gene>
<keyword evidence="2" id="KW-1185">Reference proteome</keyword>
<proteinExistence type="predicted"/>